<feature type="repeat" description="TPR" evidence="1">
    <location>
        <begin position="394"/>
        <end position="427"/>
    </location>
</feature>
<dbReference type="InParanoid" id="A0A024FZU8"/>
<evidence type="ECO:0000256" key="1">
    <source>
        <dbReference type="PROSITE-ProRule" id="PRU00339"/>
    </source>
</evidence>
<keyword evidence="3" id="KW-1185">Reference proteome</keyword>
<dbReference type="OrthoDB" id="288590at2759"/>
<dbReference type="PROSITE" id="PS50005">
    <property type="entry name" value="TPR"/>
    <property type="match status" value="1"/>
</dbReference>
<comment type="caution">
    <text evidence="2">The sequence shown here is derived from an EMBL/GenBank/DDBJ whole genome shotgun (WGS) entry which is preliminary data.</text>
</comment>
<evidence type="ECO:0000313" key="2">
    <source>
        <dbReference type="EMBL" id="CCI40131.1"/>
    </source>
</evidence>
<reference evidence="2 3" key="1">
    <citation type="submission" date="2012-05" db="EMBL/GenBank/DDBJ databases">
        <title>Recombination and specialization in a pathogen metapopulation.</title>
        <authorList>
            <person name="Gardiner A."/>
            <person name="Kemen E."/>
            <person name="Schultz-Larsen T."/>
            <person name="MacLean D."/>
            <person name="Van Oosterhout C."/>
            <person name="Jones J.D.G."/>
        </authorList>
    </citation>
    <scope>NUCLEOTIDE SEQUENCE [LARGE SCALE GENOMIC DNA]</scope>
    <source>
        <strain evidence="2 3">Ac Nc2</strain>
    </source>
</reference>
<keyword evidence="1" id="KW-0802">TPR repeat</keyword>
<gene>
    <name evidence="2" type="ORF">BN9_009150</name>
</gene>
<dbReference type="InterPro" id="IPR011990">
    <property type="entry name" value="TPR-like_helical_dom_sf"/>
</dbReference>
<dbReference type="Proteomes" id="UP000053237">
    <property type="component" value="Unassembled WGS sequence"/>
</dbReference>
<dbReference type="SMART" id="SM00028">
    <property type="entry name" value="TPR"/>
    <property type="match status" value="2"/>
</dbReference>
<dbReference type="AlphaFoldDB" id="A0A024FZU8"/>
<sequence>MPEILRRVAPPRRKKNDWLIKKGYNITSQGGEDGVIAEIFAILDANPTHYKQVRWCVEFGAWDGKHLSNSYNLLHNQPERWFGVLIEADDDRYLEMKQRYAQHFNVTCLNMLITLEGRHSLEFILQECCPSLPMQFDMISIDIDGADYHIWDDLKQYHPLVIIIEFNPTIPNNVIFVQERDVRISHGSSLAALIGLGKRKGYELISTTTYNAVFVQDCLYPLFDIKDNSIDVMHDVSIPMEIFQLYDGTLKLTGCKKLIWKKIPIQEEKLQVISPEERFFALSPFVKGKGSDGLTDDRKYFEQCQASSTHDWMHFVKRGHAAFSVCDKKDVLELFQLSLNLAPEAEMDHVKSIILTEFEEFSKQELLNSSSRSAVEWLQEMLKINPQCSPSARARIFARLGECYIRMRDFDKAEFYLQTSTSIQPELEPALKSLAKLYTKLSDTKSKNLVLATLQEIRQERV</sequence>
<dbReference type="EMBL" id="CAIX01000005">
    <property type="protein sequence ID" value="CCI40131.1"/>
    <property type="molecule type" value="Genomic_DNA"/>
</dbReference>
<name>A0A024FZU8_9STRA</name>
<proteinExistence type="predicted"/>
<dbReference type="InterPro" id="IPR019734">
    <property type="entry name" value="TPR_rpt"/>
</dbReference>
<protein>
    <submittedName>
        <fullName evidence="2">Uncharacterized protein</fullName>
    </submittedName>
</protein>
<dbReference type="SUPFAM" id="SSF48452">
    <property type="entry name" value="TPR-like"/>
    <property type="match status" value="1"/>
</dbReference>
<dbReference type="Gene3D" id="1.25.40.10">
    <property type="entry name" value="Tetratricopeptide repeat domain"/>
    <property type="match status" value="1"/>
</dbReference>
<accession>A0A024FZU8</accession>
<evidence type="ECO:0000313" key="3">
    <source>
        <dbReference type="Proteomes" id="UP000053237"/>
    </source>
</evidence>
<organism evidence="2 3">
    <name type="scientific">Albugo candida</name>
    <dbReference type="NCBI Taxonomy" id="65357"/>
    <lineage>
        <taxon>Eukaryota</taxon>
        <taxon>Sar</taxon>
        <taxon>Stramenopiles</taxon>
        <taxon>Oomycota</taxon>
        <taxon>Peronosporomycetes</taxon>
        <taxon>Albuginales</taxon>
        <taxon>Albuginaceae</taxon>
        <taxon>Albugo</taxon>
    </lineage>
</organism>
<dbReference type="STRING" id="65357.A0A024FZU8"/>